<dbReference type="PANTHER" id="PTHR47019:SF1">
    <property type="entry name" value="LIPID II FLIPPASE MURJ"/>
    <property type="match status" value="1"/>
</dbReference>
<evidence type="ECO:0000256" key="2">
    <source>
        <dbReference type="ARBA" id="ARBA00022475"/>
    </source>
</evidence>
<keyword evidence="5 8" id="KW-0573">Peptidoglycan synthesis</keyword>
<evidence type="ECO:0000256" key="8">
    <source>
        <dbReference type="HAMAP-Rule" id="MF_02078"/>
    </source>
</evidence>
<dbReference type="InterPro" id="IPR004268">
    <property type="entry name" value="MurJ"/>
</dbReference>
<feature type="transmembrane region" description="Helical" evidence="8">
    <location>
        <begin position="194"/>
        <end position="216"/>
    </location>
</feature>
<keyword evidence="8 9" id="KW-0961">Cell wall biogenesis/degradation</keyword>
<keyword evidence="3 8" id="KW-0812">Transmembrane</keyword>
<keyword evidence="6 8" id="KW-1133">Transmembrane helix</keyword>
<dbReference type="InterPro" id="IPR051050">
    <property type="entry name" value="Lipid_II_flippase_MurJ/MviN"/>
</dbReference>
<comment type="pathway">
    <text evidence="8">Cell wall biogenesis; peptidoglycan biosynthesis.</text>
</comment>
<reference evidence="10 11" key="1">
    <citation type="submission" date="2019-03" db="EMBL/GenBank/DDBJ databases">
        <title>Bacillus niacini sp. nov. a Nicotinate-Metabolizing Mesophile Isolated from Soil.</title>
        <authorList>
            <person name="Zhang G."/>
        </authorList>
    </citation>
    <scope>NUCLEOTIDE SEQUENCE [LARGE SCALE GENOMIC DNA]</scope>
    <source>
        <strain evidence="10 11">WN066</strain>
    </source>
</reference>
<feature type="transmembrane region" description="Helical" evidence="8">
    <location>
        <begin position="361"/>
        <end position="378"/>
    </location>
</feature>
<evidence type="ECO:0000313" key="11">
    <source>
        <dbReference type="Proteomes" id="UP000295132"/>
    </source>
</evidence>
<organism evidence="10 11">
    <name type="scientific">Bacillus salipaludis</name>
    <dbReference type="NCBI Taxonomy" id="2547811"/>
    <lineage>
        <taxon>Bacteria</taxon>
        <taxon>Bacillati</taxon>
        <taxon>Bacillota</taxon>
        <taxon>Bacilli</taxon>
        <taxon>Bacillales</taxon>
        <taxon>Bacillaceae</taxon>
        <taxon>Bacillus</taxon>
    </lineage>
</organism>
<feature type="transmembrane region" description="Helical" evidence="8">
    <location>
        <begin position="482"/>
        <end position="503"/>
    </location>
</feature>
<gene>
    <name evidence="8 10" type="primary">murJ</name>
    <name evidence="10" type="ORF">E2K98_09040</name>
</gene>
<comment type="caution">
    <text evidence="10">The sequence shown here is derived from an EMBL/GenBank/DDBJ whole genome shotgun (WGS) entry which is preliminary data.</text>
</comment>
<accession>A0A4R5VT88</accession>
<dbReference type="PANTHER" id="PTHR47019">
    <property type="entry name" value="LIPID II FLIPPASE MURJ"/>
    <property type="match status" value="1"/>
</dbReference>
<dbReference type="Pfam" id="PF03023">
    <property type="entry name" value="MurJ"/>
    <property type="match status" value="1"/>
</dbReference>
<keyword evidence="4 8" id="KW-0133">Cell shape</keyword>
<dbReference type="CDD" id="cd13123">
    <property type="entry name" value="MATE_MurJ_like"/>
    <property type="match status" value="1"/>
</dbReference>
<feature type="transmembrane region" description="Helical" evidence="8">
    <location>
        <begin position="390"/>
        <end position="412"/>
    </location>
</feature>
<dbReference type="GO" id="GO:0008360">
    <property type="term" value="P:regulation of cell shape"/>
    <property type="evidence" value="ECO:0007669"/>
    <property type="project" value="UniProtKB-UniRule"/>
</dbReference>
<dbReference type="GO" id="GO:0005886">
    <property type="term" value="C:plasma membrane"/>
    <property type="evidence" value="ECO:0007669"/>
    <property type="project" value="UniProtKB-SubCell"/>
</dbReference>
<dbReference type="EMBL" id="SMYO01000004">
    <property type="protein sequence ID" value="TDK62197.1"/>
    <property type="molecule type" value="Genomic_DNA"/>
</dbReference>
<feature type="transmembrane region" description="Helical" evidence="8">
    <location>
        <begin position="418"/>
        <end position="437"/>
    </location>
</feature>
<feature type="transmembrane region" description="Helical" evidence="8">
    <location>
        <begin position="458"/>
        <end position="476"/>
    </location>
</feature>
<dbReference type="GO" id="GO:0034204">
    <property type="term" value="P:lipid translocation"/>
    <property type="evidence" value="ECO:0007669"/>
    <property type="project" value="TreeGrafter"/>
</dbReference>
<evidence type="ECO:0000313" key="10">
    <source>
        <dbReference type="EMBL" id="TDK62197.1"/>
    </source>
</evidence>
<feature type="transmembrane region" description="Helical" evidence="8">
    <location>
        <begin position="137"/>
        <end position="160"/>
    </location>
</feature>
<dbReference type="HAMAP" id="MF_02078">
    <property type="entry name" value="MurJ_MviN"/>
    <property type="match status" value="1"/>
</dbReference>
<feature type="transmembrane region" description="Helical" evidence="8">
    <location>
        <begin position="314"/>
        <end position="335"/>
    </location>
</feature>
<proteinExistence type="inferred from homology"/>
<protein>
    <recommendedName>
        <fullName evidence="8">Probable lipid II flippase MurJ</fullName>
    </recommendedName>
</protein>
<sequence length="521" mass="57386">MANEPFGKSKTVTFMKMIKSVGIITLIAIVSKVLGFGRDLLMAAYFGASTVTDAFFVASIIPVLLFAAVGMAITSGIAPIYAEAKEKGKREASNIISVLATLFITLSVFLTFVFYLVTPFMTKMIAPGFSIQQAELTIQLTMIMLPSFCFFVLSAIMTGILEYEKVFAPPAFIAIPQNLFVIITIIFLTKHYGIYGVAVATLLGAVSQFFILFPFIKKYQVFYVNFAFKTYQKQIFNTLKLFSPIIIASGAYQINAVVDRMVASRLPEGSVSALNYANKLMYLPLSILLLSLITVIFPSVVDSAVKKGGEFVQWVFKGISIITFAAIPIAVVMLVESKILVELAFKRGAFDDTAAMMTKQAFFFYTFGMIFMALKEYLNRCFVALKETKVTMTCSILSVALNIVLSIILAHFIGVGGIALATAIAMLFQTLLLFFSLSRHVPIEKTAKLSFRNGMGKLLILFGIVFMASRLSGFILPITNPILHLVLVTMITFAIFTAFALLLKSQEILGVIAIVKRRKQK</sequence>
<dbReference type="Proteomes" id="UP000295132">
    <property type="component" value="Unassembled WGS sequence"/>
</dbReference>
<keyword evidence="2 8" id="KW-1003">Cell membrane</keyword>
<evidence type="ECO:0000256" key="7">
    <source>
        <dbReference type="ARBA" id="ARBA00023136"/>
    </source>
</evidence>
<keyword evidence="7 8" id="KW-0472">Membrane</keyword>
<evidence type="ECO:0000256" key="5">
    <source>
        <dbReference type="ARBA" id="ARBA00022984"/>
    </source>
</evidence>
<dbReference type="GO" id="GO:0071555">
    <property type="term" value="P:cell wall organization"/>
    <property type="evidence" value="ECO:0007669"/>
    <property type="project" value="UniProtKB-UniRule"/>
</dbReference>
<name>A0A4R5VT88_9BACI</name>
<dbReference type="PIRSF" id="PIRSF002869">
    <property type="entry name" value="MviN"/>
    <property type="match status" value="1"/>
</dbReference>
<evidence type="ECO:0000256" key="3">
    <source>
        <dbReference type="ARBA" id="ARBA00022692"/>
    </source>
</evidence>
<feature type="transmembrane region" description="Helical" evidence="8">
    <location>
        <begin position="21"/>
        <end position="48"/>
    </location>
</feature>
<dbReference type="AlphaFoldDB" id="A0A4R5VT88"/>
<dbReference type="PRINTS" id="PR01806">
    <property type="entry name" value="VIRFACTRMVIN"/>
</dbReference>
<dbReference type="UniPathway" id="UPA00219"/>
<dbReference type="GO" id="GO:0009252">
    <property type="term" value="P:peptidoglycan biosynthetic process"/>
    <property type="evidence" value="ECO:0007669"/>
    <property type="project" value="UniProtKB-UniRule"/>
</dbReference>
<dbReference type="NCBIfam" id="TIGR01695">
    <property type="entry name" value="murJ_mviN"/>
    <property type="match status" value="1"/>
</dbReference>
<comment type="similarity">
    <text evidence="8 9">Belongs to the MurJ/MviN family.</text>
</comment>
<dbReference type="GO" id="GO:0015648">
    <property type="term" value="F:lipid-linked peptidoglycan transporter activity"/>
    <property type="evidence" value="ECO:0007669"/>
    <property type="project" value="UniProtKB-UniRule"/>
</dbReference>
<comment type="function">
    <text evidence="8 9">Involved in peptidoglycan biosynthesis. Transports lipid-linked peptidoglycan precursors from the inner to the outer leaflet of the cytoplasmic membrane.</text>
</comment>
<comment type="subcellular location">
    <subcellularLocation>
        <location evidence="1 8">Cell membrane</location>
        <topology evidence="1 8">Multi-pass membrane protein</topology>
    </subcellularLocation>
</comment>
<feature type="transmembrane region" description="Helical" evidence="8">
    <location>
        <begin position="54"/>
        <end position="82"/>
    </location>
</feature>
<feature type="transmembrane region" description="Helical" evidence="8">
    <location>
        <begin position="167"/>
        <end position="188"/>
    </location>
</feature>
<evidence type="ECO:0000256" key="1">
    <source>
        <dbReference type="ARBA" id="ARBA00004651"/>
    </source>
</evidence>
<feature type="transmembrane region" description="Helical" evidence="8">
    <location>
        <begin position="94"/>
        <end position="117"/>
    </location>
</feature>
<evidence type="ECO:0000256" key="4">
    <source>
        <dbReference type="ARBA" id="ARBA00022960"/>
    </source>
</evidence>
<feature type="transmembrane region" description="Helical" evidence="8">
    <location>
        <begin position="237"/>
        <end position="258"/>
    </location>
</feature>
<keyword evidence="8 9" id="KW-0813">Transport</keyword>
<evidence type="ECO:0000256" key="6">
    <source>
        <dbReference type="ARBA" id="ARBA00022989"/>
    </source>
</evidence>
<feature type="transmembrane region" description="Helical" evidence="8">
    <location>
        <begin position="280"/>
        <end position="302"/>
    </location>
</feature>
<evidence type="ECO:0000256" key="9">
    <source>
        <dbReference type="PIRNR" id="PIRNR002869"/>
    </source>
</evidence>